<evidence type="ECO:0000259" key="7">
    <source>
        <dbReference type="PROSITE" id="PS51007"/>
    </source>
</evidence>
<evidence type="ECO:0000256" key="6">
    <source>
        <dbReference type="SAM" id="SignalP"/>
    </source>
</evidence>
<keyword evidence="2 4" id="KW-0479">Metal-binding</keyword>
<evidence type="ECO:0000256" key="1">
    <source>
        <dbReference type="ARBA" id="ARBA00022617"/>
    </source>
</evidence>
<keyword evidence="10" id="KW-1185">Reference proteome</keyword>
<dbReference type="PROSITE" id="PS51007">
    <property type="entry name" value="CYTC"/>
    <property type="match status" value="1"/>
</dbReference>
<dbReference type="Proteomes" id="UP000215539">
    <property type="component" value="Chromosome 1"/>
</dbReference>
<keyword evidence="6" id="KW-0732">Signal</keyword>
<dbReference type="GO" id="GO:0020037">
    <property type="term" value="F:heme binding"/>
    <property type="evidence" value="ECO:0007669"/>
    <property type="project" value="InterPro"/>
</dbReference>
<evidence type="ECO:0000256" key="4">
    <source>
        <dbReference type="PROSITE-ProRule" id="PRU00433"/>
    </source>
</evidence>
<organism evidence="9 11">
    <name type="scientific">Capnocytophaga haemolytica</name>
    <dbReference type="NCBI Taxonomy" id="45243"/>
    <lineage>
        <taxon>Bacteria</taxon>
        <taxon>Pseudomonadati</taxon>
        <taxon>Bacteroidota</taxon>
        <taxon>Flavobacteriia</taxon>
        <taxon>Flavobacteriales</taxon>
        <taxon>Flavobacteriaceae</taxon>
        <taxon>Capnocytophaga</taxon>
    </lineage>
</organism>
<evidence type="ECO:0000256" key="2">
    <source>
        <dbReference type="ARBA" id="ARBA00022723"/>
    </source>
</evidence>
<evidence type="ECO:0000313" key="9">
    <source>
        <dbReference type="EMBL" id="SNV09080.1"/>
    </source>
</evidence>
<evidence type="ECO:0000256" key="5">
    <source>
        <dbReference type="SAM" id="MobiDB-lite"/>
    </source>
</evidence>
<dbReference type="EMBL" id="CP014227">
    <property type="protein sequence ID" value="AMD84590.1"/>
    <property type="molecule type" value="Genomic_DNA"/>
</dbReference>
<reference evidence="8 10" key="1">
    <citation type="submission" date="2016-02" db="EMBL/GenBank/DDBJ databases">
        <authorList>
            <person name="Holder M.E."/>
            <person name="Ajami N.J."/>
            <person name="Petrosino J.F."/>
        </authorList>
    </citation>
    <scope>NUCLEOTIDE SEQUENCE [LARGE SCALE GENOMIC DNA]</scope>
    <source>
        <strain evidence="8 10">CCUG 32990</strain>
    </source>
</reference>
<dbReference type="Gene3D" id="1.10.760.10">
    <property type="entry name" value="Cytochrome c-like domain"/>
    <property type="match status" value="1"/>
</dbReference>
<dbReference type="GO" id="GO:0046872">
    <property type="term" value="F:metal ion binding"/>
    <property type="evidence" value="ECO:0007669"/>
    <property type="project" value="UniProtKB-KW"/>
</dbReference>
<sequence>MKRLFLTLAAVAFLAVGCGNGNGSNNNSGSEAVEDTNSETPSASSDNSREAPPADDSWKENKGIGPVKTLKTPLAATPDAAMAAEGKELFINYCSSCHKVNRNFLGPTPKGILERRTPEWVMNMIMNPDEMRKKDPIAKKLHEQYPSIMTDYKLKEDQVRAILEYFRTLE</sequence>
<evidence type="ECO:0000313" key="11">
    <source>
        <dbReference type="Proteomes" id="UP000215539"/>
    </source>
</evidence>
<dbReference type="Proteomes" id="UP000065822">
    <property type="component" value="Chromosome"/>
</dbReference>
<dbReference type="AlphaFoldDB" id="A0AAX2GZU7"/>
<evidence type="ECO:0000256" key="3">
    <source>
        <dbReference type="ARBA" id="ARBA00023004"/>
    </source>
</evidence>
<feature type="signal peptide" evidence="6">
    <location>
        <begin position="1"/>
        <end position="23"/>
    </location>
</feature>
<dbReference type="InterPro" id="IPR036909">
    <property type="entry name" value="Cyt_c-like_dom_sf"/>
</dbReference>
<keyword evidence="1 4" id="KW-0349">Heme</keyword>
<dbReference type="SUPFAM" id="SSF46626">
    <property type="entry name" value="Cytochrome c"/>
    <property type="match status" value="1"/>
</dbReference>
<dbReference type="GO" id="GO:0009055">
    <property type="term" value="F:electron transfer activity"/>
    <property type="evidence" value="ECO:0007669"/>
    <property type="project" value="InterPro"/>
</dbReference>
<dbReference type="RefSeq" id="WP_066428205.1">
    <property type="nucleotide sequence ID" value="NZ_CP014227.1"/>
</dbReference>
<reference evidence="9 11" key="2">
    <citation type="submission" date="2017-06" db="EMBL/GenBank/DDBJ databases">
        <authorList>
            <consortium name="Pathogen Informatics"/>
        </authorList>
    </citation>
    <scope>NUCLEOTIDE SEQUENCE [LARGE SCALE GENOMIC DNA]</scope>
    <source>
        <strain evidence="9 11">NCTC12947</strain>
    </source>
</reference>
<name>A0AAX2GZU7_9FLAO</name>
<accession>A0AAX2GZU7</accession>
<evidence type="ECO:0000313" key="8">
    <source>
        <dbReference type="EMBL" id="AMD84590.1"/>
    </source>
</evidence>
<dbReference type="InterPro" id="IPR009056">
    <property type="entry name" value="Cyt_c-like_dom"/>
</dbReference>
<dbReference type="PROSITE" id="PS51257">
    <property type="entry name" value="PROKAR_LIPOPROTEIN"/>
    <property type="match status" value="1"/>
</dbReference>
<gene>
    <name evidence="8" type="ORF">AXF12_03080</name>
    <name evidence="9" type="ORF">SAMEA44541418_01124</name>
</gene>
<feature type="domain" description="Cytochrome c" evidence="7">
    <location>
        <begin position="81"/>
        <end position="170"/>
    </location>
</feature>
<dbReference type="KEGG" id="chg:AXF12_03080"/>
<feature type="region of interest" description="Disordered" evidence="5">
    <location>
        <begin position="24"/>
        <end position="66"/>
    </location>
</feature>
<keyword evidence="3 4" id="KW-0408">Iron</keyword>
<proteinExistence type="predicted"/>
<feature type="chain" id="PRO_5043612285" evidence="6">
    <location>
        <begin position="24"/>
        <end position="170"/>
    </location>
</feature>
<protein>
    <submittedName>
        <fullName evidence="9">Cytochrome c</fullName>
    </submittedName>
</protein>
<dbReference type="EMBL" id="LT906449">
    <property type="protein sequence ID" value="SNV09080.1"/>
    <property type="molecule type" value="Genomic_DNA"/>
</dbReference>
<evidence type="ECO:0000313" key="10">
    <source>
        <dbReference type="Proteomes" id="UP000065822"/>
    </source>
</evidence>
<dbReference type="Pfam" id="PF00034">
    <property type="entry name" value="Cytochrom_C"/>
    <property type="match status" value="1"/>
</dbReference>